<dbReference type="SUPFAM" id="SSF54791">
    <property type="entry name" value="Eukaryotic type KH-domain (KH-domain type I)"/>
    <property type="match status" value="4"/>
</dbReference>
<dbReference type="CDD" id="cd00105">
    <property type="entry name" value="KH-I"/>
    <property type="match status" value="3"/>
</dbReference>
<dbReference type="InterPro" id="IPR036612">
    <property type="entry name" value="KH_dom_type_1_sf"/>
</dbReference>
<feature type="domain" description="K Homology" evidence="3">
    <location>
        <begin position="306"/>
        <end position="379"/>
    </location>
</feature>
<dbReference type="SMART" id="SM00322">
    <property type="entry name" value="KH"/>
    <property type="match status" value="4"/>
</dbReference>
<feature type="domain" description="K Homology" evidence="3">
    <location>
        <begin position="1"/>
        <end position="72"/>
    </location>
</feature>
<accession>A0A7S2KDH9</accession>
<sequence length="427" mass="47427">MIVDFPSSKLGQLVGFKGLTIQKVKETVGVAVLHIDDREKAKARSQATIPVEMSGTKQQVADCQRVLQDICNSDQTAVGHLTALINIELAAVGKIMGNRGTTVKQFSEETVCYIEIQQDRSRGSSDTPRLFVAGMPHQVEYAIQLINRFIASPGSKLDFILRPDPASSAKAGPLTDPLREKLKACLHPMLSVFTDRSPVQSSLINASATGGPVALSAFEPDGPKEERIIEIPARKKSHLVGLRGQTIELVQRTAGVLKCHIMVERDKYEYDKDGQIPLQICGTKDRVDHCVQIIERIISGDYSGISHTCHVVPIEQTRVNYLRGDRWQVINYLKDLTGCYMDVIQGPPYGLARGEAQLFMTGPVERVARARAIIDSMLSNMDKIEMPDINVDAPWRRDEEAAKRKMEEEEAAKTKVSRWRRSSPSPR</sequence>
<feature type="region of interest" description="Disordered" evidence="2">
    <location>
        <begin position="401"/>
        <end position="427"/>
    </location>
</feature>
<dbReference type="Gene3D" id="3.30.1370.10">
    <property type="entry name" value="K Homology domain, type 1"/>
    <property type="match status" value="3"/>
</dbReference>
<feature type="domain" description="K Homology" evidence="3">
    <location>
        <begin position="79"/>
        <end position="151"/>
    </location>
</feature>
<dbReference type="InterPro" id="IPR004087">
    <property type="entry name" value="KH_dom"/>
</dbReference>
<reference evidence="4" key="1">
    <citation type="submission" date="2021-01" db="EMBL/GenBank/DDBJ databases">
        <authorList>
            <person name="Corre E."/>
            <person name="Pelletier E."/>
            <person name="Niang G."/>
            <person name="Scheremetjew M."/>
            <person name="Finn R."/>
            <person name="Kale V."/>
            <person name="Holt S."/>
            <person name="Cochrane G."/>
            <person name="Meng A."/>
            <person name="Brown T."/>
            <person name="Cohen L."/>
        </authorList>
    </citation>
    <scope>NUCLEOTIDE SEQUENCE</scope>
    <source>
        <strain evidence="4">RCC3387</strain>
    </source>
</reference>
<evidence type="ECO:0000256" key="1">
    <source>
        <dbReference type="PROSITE-ProRule" id="PRU00117"/>
    </source>
</evidence>
<feature type="domain" description="K Homology" evidence="3">
    <location>
        <begin position="223"/>
        <end position="299"/>
    </location>
</feature>
<dbReference type="Pfam" id="PF00013">
    <property type="entry name" value="KH_1"/>
    <property type="match status" value="1"/>
</dbReference>
<dbReference type="InterPro" id="IPR004088">
    <property type="entry name" value="KH_dom_type_1"/>
</dbReference>
<protein>
    <recommendedName>
        <fullName evidence="3">K Homology domain-containing protein</fullName>
    </recommendedName>
</protein>
<dbReference type="GO" id="GO:0003723">
    <property type="term" value="F:RNA binding"/>
    <property type="evidence" value="ECO:0007669"/>
    <property type="project" value="UniProtKB-UniRule"/>
</dbReference>
<name>A0A7S2KDH9_9DINO</name>
<evidence type="ECO:0000256" key="2">
    <source>
        <dbReference type="SAM" id="MobiDB-lite"/>
    </source>
</evidence>
<feature type="compositionally biased region" description="Basic and acidic residues" evidence="2">
    <location>
        <begin position="401"/>
        <end position="413"/>
    </location>
</feature>
<organism evidence="4">
    <name type="scientific">Zooxanthella nutricula</name>
    <dbReference type="NCBI Taxonomy" id="1333877"/>
    <lineage>
        <taxon>Eukaryota</taxon>
        <taxon>Sar</taxon>
        <taxon>Alveolata</taxon>
        <taxon>Dinophyceae</taxon>
        <taxon>Peridiniales</taxon>
        <taxon>Peridiniales incertae sedis</taxon>
        <taxon>Zooxanthella</taxon>
    </lineage>
</organism>
<proteinExistence type="predicted"/>
<keyword evidence="1" id="KW-0694">RNA-binding</keyword>
<dbReference type="AlphaFoldDB" id="A0A7S2KDH9"/>
<evidence type="ECO:0000259" key="3">
    <source>
        <dbReference type="SMART" id="SM00322"/>
    </source>
</evidence>
<dbReference type="PROSITE" id="PS50084">
    <property type="entry name" value="KH_TYPE_1"/>
    <property type="match status" value="3"/>
</dbReference>
<gene>
    <name evidence="4" type="ORF">BRAN1462_LOCUS28583</name>
</gene>
<evidence type="ECO:0000313" key="4">
    <source>
        <dbReference type="EMBL" id="CAD9571708.1"/>
    </source>
</evidence>
<dbReference type="EMBL" id="HBGW01045042">
    <property type="protein sequence ID" value="CAD9571708.1"/>
    <property type="molecule type" value="Transcribed_RNA"/>
</dbReference>